<dbReference type="Gene3D" id="3.90.1310.10">
    <property type="entry name" value="Penicillin-binding protein 2a (Domain 2)"/>
    <property type="match status" value="1"/>
</dbReference>
<dbReference type="InterPro" id="IPR001460">
    <property type="entry name" value="PCN-bd_Tpept"/>
</dbReference>
<protein>
    <submittedName>
        <fullName evidence="2">Unannotated protein</fullName>
    </submittedName>
</protein>
<name>A0A6J6U434_9ZZZZ</name>
<dbReference type="GO" id="GO:0071972">
    <property type="term" value="F:peptidoglycan L,D-transpeptidase activity"/>
    <property type="evidence" value="ECO:0007669"/>
    <property type="project" value="TreeGrafter"/>
</dbReference>
<evidence type="ECO:0000313" key="2">
    <source>
        <dbReference type="EMBL" id="CAB4754641.1"/>
    </source>
</evidence>
<dbReference type="SUPFAM" id="SSF56601">
    <property type="entry name" value="beta-lactamase/transpeptidase-like"/>
    <property type="match status" value="1"/>
</dbReference>
<dbReference type="GO" id="GO:0005886">
    <property type="term" value="C:plasma membrane"/>
    <property type="evidence" value="ECO:0007669"/>
    <property type="project" value="TreeGrafter"/>
</dbReference>
<dbReference type="InterPro" id="IPR012338">
    <property type="entry name" value="Beta-lactam/transpept-like"/>
</dbReference>
<organism evidence="2">
    <name type="scientific">freshwater metagenome</name>
    <dbReference type="NCBI Taxonomy" id="449393"/>
    <lineage>
        <taxon>unclassified sequences</taxon>
        <taxon>metagenomes</taxon>
        <taxon>ecological metagenomes</taxon>
    </lineage>
</organism>
<gene>
    <name evidence="2" type="ORF">UFOPK2786_01476</name>
</gene>
<dbReference type="EMBL" id="CAEZYW010000261">
    <property type="protein sequence ID" value="CAB4754641.1"/>
    <property type="molecule type" value="Genomic_DNA"/>
</dbReference>
<sequence>MPLRAATSRFPENPDAPQTALSAIGQFDVRATALQMAMVGAGIANAGAVMRPYLVQEIRAPDLTVLKTTEPEVFEQAMTEANADALTEMMVGAVEQGTGSNARINGVSVAGKTGTAQTGNDRPSVAWFVAFAPANDPKVAVAVMIEEAGVAEVSGNSLAAPIARAVMQAVLR</sequence>
<dbReference type="GO" id="GO:0071555">
    <property type="term" value="P:cell wall organization"/>
    <property type="evidence" value="ECO:0007669"/>
    <property type="project" value="TreeGrafter"/>
</dbReference>
<dbReference type="InterPro" id="IPR050515">
    <property type="entry name" value="Beta-lactam/transpept"/>
</dbReference>
<feature type="domain" description="Penicillin-binding protein transpeptidase" evidence="1">
    <location>
        <begin position="19"/>
        <end position="168"/>
    </location>
</feature>
<accession>A0A6J6U434</accession>
<reference evidence="2" key="1">
    <citation type="submission" date="2020-05" db="EMBL/GenBank/DDBJ databases">
        <authorList>
            <person name="Chiriac C."/>
            <person name="Salcher M."/>
            <person name="Ghai R."/>
            <person name="Kavagutti S V."/>
        </authorList>
    </citation>
    <scope>NUCLEOTIDE SEQUENCE</scope>
</reference>
<proteinExistence type="predicted"/>
<dbReference type="PANTHER" id="PTHR30627:SF24">
    <property type="entry name" value="PENICILLIN-BINDING PROTEIN 4B"/>
    <property type="match status" value="1"/>
</dbReference>
<evidence type="ECO:0000259" key="1">
    <source>
        <dbReference type="Pfam" id="PF00905"/>
    </source>
</evidence>
<dbReference type="PANTHER" id="PTHR30627">
    <property type="entry name" value="PEPTIDOGLYCAN D,D-TRANSPEPTIDASE"/>
    <property type="match status" value="1"/>
</dbReference>
<dbReference type="Gene3D" id="3.40.710.10">
    <property type="entry name" value="DD-peptidase/beta-lactamase superfamily"/>
    <property type="match status" value="1"/>
</dbReference>
<dbReference type="AlphaFoldDB" id="A0A6J6U434"/>
<dbReference type="Pfam" id="PF00905">
    <property type="entry name" value="Transpeptidase"/>
    <property type="match status" value="1"/>
</dbReference>
<dbReference type="GO" id="GO:0008658">
    <property type="term" value="F:penicillin binding"/>
    <property type="evidence" value="ECO:0007669"/>
    <property type="project" value="InterPro"/>
</dbReference>